<sequence length="72" mass="8726">MRESLATAIEPIRKGIAFKKFQYRRSLAECSVFKGSEMPEDMRSFWESKRYKVLDLKEFCWRAVLYWILIKN</sequence>
<dbReference type="Proteomes" id="UP000034001">
    <property type="component" value="Unassembled WGS sequence"/>
</dbReference>
<gene>
    <name evidence="1" type="ORF">DU63_04825</name>
    <name evidence="2" type="ORF">DU74_04295</name>
</gene>
<evidence type="ECO:0000313" key="1">
    <source>
        <dbReference type="EMBL" id="KKG71168.1"/>
    </source>
</evidence>
<comment type="caution">
    <text evidence="1">The sequence shown here is derived from an EMBL/GenBank/DDBJ whole genome shotgun (WGS) entry which is preliminary data.</text>
</comment>
<protein>
    <submittedName>
        <fullName evidence="1">Uncharacterized protein</fullName>
    </submittedName>
</protein>
<name>A0A0F8J691_METMZ</name>
<evidence type="ECO:0000313" key="4">
    <source>
        <dbReference type="Proteomes" id="UP000034450"/>
    </source>
</evidence>
<dbReference type="Proteomes" id="UP000034450">
    <property type="component" value="Unassembled WGS sequence"/>
</dbReference>
<dbReference type="AlphaFoldDB" id="A0A0F8J691"/>
<proteinExistence type="predicted"/>
<reference evidence="3 4" key="1">
    <citation type="journal article" date="2015" name="ISME J.">
        <title>Genomic and phenotypic differentiation among Methanosarcina mazei populations from Columbia River sediment.</title>
        <authorList>
            <person name="Youngblut N.D."/>
            <person name="Wirth J.S."/>
            <person name="Henriksen J.R."/>
            <person name="Smith M."/>
            <person name="Simon H."/>
            <person name="Metcalf W.W."/>
            <person name="Whitaker R.J."/>
        </authorList>
    </citation>
    <scope>NUCLEOTIDE SEQUENCE [LARGE SCALE GENOMIC DNA]</scope>
    <source>
        <strain evidence="2 4">1.H.A.2.6</strain>
        <strain evidence="1 3">3.H.A.2.1</strain>
    </source>
</reference>
<evidence type="ECO:0000313" key="2">
    <source>
        <dbReference type="EMBL" id="KKH62738.1"/>
    </source>
</evidence>
<dbReference type="EMBL" id="JJQN01000012">
    <property type="protein sequence ID" value="KKH62738.1"/>
    <property type="molecule type" value="Genomic_DNA"/>
</dbReference>
<organism evidence="1 3">
    <name type="scientific">Methanosarcina mazei</name>
    <name type="common">Methanosarcina frisia</name>
    <dbReference type="NCBI Taxonomy" id="2209"/>
    <lineage>
        <taxon>Archaea</taxon>
        <taxon>Methanobacteriati</taxon>
        <taxon>Methanobacteriota</taxon>
        <taxon>Stenosarchaea group</taxon>
        <taxon>Methanomicrobia</taxon>
        <taxon>Methanosarcinales</taxon>
        <taxon>Methanosarcinaceae</taxon>
        <taxon>Methanosarcina</taxon>
    </lineage>
</organism>
<accession>A0A0F8J691</accession>
<evidence type="ECO:0000313" key="3">
    <source>
        <dbReference type="Proteomes" id="UP000034001"/>
    </source>
</evidence>
<dbReference type="EMBL" id="JJPO01000124">
    <property type="protein sequence ID" value="KKG71168.1"/>
    <property type="molecule type" value="Genomic_DNA"/>
</dbReference>